<accession>A0A554XEZ8</accession>
<organism evidence="1 2">
    <name type="scientific">Tepidimonas charontis</name>
    <dbReference type="NCBI Taxonomy" id="2267262"/>
    <lineage>
        <taxon>Bacteria</taxon>
        <taxon>Pseudomonadati</taxon>
        <taxon>Pseudomonadota</taxon>
        <taxon>Betaproteobacteria</taxon>
        <taxon>Burkholderiales</taxon>
        <taxon>Tepidimonas</taxon>
    </lineage>
</organism>
<gene>
    <name evidence="1" type="ORF">Tchar_01385</name>
</gene>
<dbReference type="AlphaFoldDB" id="A0A554XEZ8"/>
<name>A0A554XEZ8_9BURK</name>
<protein>
    <submittedName>
        <fullName evidence="1">Uncharacterized protein</fullName>
    </submittedName>
</protein>
<dbReference type="RefSeq" id="WP_144328335.1">
    <property type="nucleotide sequence ID" value="NZ_VJON01000019.1"/>
</dbReference>
<dbReference type="Proteomes" id="UP000318294">
    <property type="component" value="Unassembled WGS sequence"/>
</dbReference>
<sequence>MKVVSHKYVDSFDVDGRSIGNVYAFSFDDGSALDVVVFFDGELGDDVDKHVAEAVKQYVYNEGLHCWSRKSASYYFIFDDGSIVWGPTHTSQSGYVARIDNLAYCGDDEELKNMIKSYMREHELDYLSNADEICDALALTDISCEAIHFEV</sequence>
<evidence type="ECO:0000313" key="1">
    <source>
        <dbReference type="EMBL" id="TSE34410.1"/>
    </source>
</evidence>
<keyword evidence="2" id="KW-1185">Reference proteome</keyword>
<proteinExistence type="predicted"/>
<comment type="caution">
    <text evidence="1">The sequence shown here is derived from an EMBL/GenBank/DDBJ whole genome shotgun (WGS) entry which is preliminary data.</text>
</comment>
<reference evidence="1 2" key="1">
    <citation type="submission" date="2019-07" db="EMBL/GenBank/DDBJ databases">
        <title>Tepidimonas charontis SPSP-6 draft genome.</title>
        <authorList>
            <person name="Da Costa M.S."/>
            <person name="Froufe H.J.C."/>
            <person name="Egas C."/>
            <person name="Albuquerque L."/>
        </authorList>
    </citation>
    <scope>NUCLEOTIDE SEQUENCE [LARGE SCALE GENOMIC DNA]</scope>
    <source>
        <strain evidence="1 2">SPSP-6</strain>
    </source>
</reference>
<dbReference type="EMBL" id="VJON01000019">
    <property type="protein sequence ID" value="TSE34410.1"/>
    <property type="molecule type" value="Genomic_DNA"/>
</dbReference>
<evidence type="ECO:0000313" key="2">
    <source>
        <dbReference type="Proteomes" id="UP000318294"/>
    </source>
</evidence>